<feature type="region of interest" description="Disordered" evidence="1">
    <location>
        <begin position="1"/>
        <end position="44"/>
    </location>
</feature>
<dbReference type="AlphaFoldDB" id="A0A4Z2GMI1"/>
<proteinExistence type="predicted"/>
<feature type="compositionally biased region" description="Pro residues" evidence="1">
    <location>
        <begin position="18"/>
        <end position="42"/>
    </location>
</feature>
<gene>
    <name evidence="2" type="ORF">EYF80_035050</name>
</gene>
<feature type="compositionally biased region" description="Low complexity" evidence="1">
    <location>
        <begin position="122"/>
        <end position="132"/>
    </location>
</feature>
<feature type="compositionally biased region" description="Polar residues" evidence="1">
    <location>
        <begin position="111"/>
        <end position="120"/>
    </location>
</feature>
<evidence type="ECO:0000313" key="3">
    <source>
        <dbReference type="Proteomes" id="UP000314294"/>
    </source>
</evidence>
<dbReference type="Proteomes" id="UP000314294">
    <property type="component" value="Unassembled WGS sequence"/>
</dbReference>
<reference evidence="2 3" key="1">
    <citation type="submission" date="2019-03" db="EMBL/GenBank/DDBJ databases">
        <title>First draft genome of Liparis tanakae, snailfish: a comprehensive survey of snailfish specific genes.</title>
        <authorList>
            <person name="Kim W."/>
            <person name="Song I."/>
            <person name="Jeong J.-H."/>
            <person name="Kim D."/>
            <person name="Kim S."/>
            <person name="Ryu S."/>
            <person name="Song J.Y."/>
            <person name="Lee S.K."/>
        </authorList>
    </citation>
    <scope>NUCLEOTIDE SEQUENCE [LARGE SCALE GENOMIC DNA]</scope>
    <source>
        <tissue evidence="2">Muscle</tissue>
    </source>
</reference>
<evidence type="ECO:0000313" key="2">
    <source>
        <dbReference type="EMBL" id="TNN54767.1"/>
    </source>
</evidence>
<comment type="caution">
    <text evidence="2">The sequence shown here is derived from an EMBL/GenBank/DDBJ whole genome shotgun (WGS) entry which is preliminary data.</text>
</comment>
<dbReference type="EMBL" id="SRLO01000475">
    <property type="protein sequence ID" value="TNN54767.1"/>
    <property type="molecule type" value="Genomic_DNA"/>
</dbReference>
<name>A0A4Z2GMI1_9TELE</name>
<feature type="compositionally biased region" description="Basic residues" evidence="1">
    <location>
        <begin position="138"/>
        <end position="150"/>
    </location>
</feature>
<sequence>MTFSPQALLFSTLSRQSDPPPSLTPHPASPPPSQSPTQPVPHPVTQTSQYVEWLKGVNQASRVTWYQDAPLNFDLLMSALSLSQEEDGETPNTASVTLIQPAYVRADKDTATQSQTTPPRFSSVSVSPSPTETEQHHFMNRKRPCLKPAKRSTSAGRLHGPAESCMPTHV</sequence>
<evidence type="ECO:0000256" key="1">
    <source>
        <dbReference type="SAM" id="MobiDB-lite"/>
    </source>
</evidence>
<feature type="compositionally biased region" description="Polar residues" evidence="1">
    <location>
        <begin position="1"/>
        <end position="17"/>
    </location>
</feature>
<protein>
    <submittedName>
        <fullName evidence="2">Uncharacterized protein</fullName>
    </submittedName>
</protein>
<organism evidence="2 3">
    <name type="scientific">Liparis tanakae</name>
    <name type="common">Tanaka's snailfish</name>
    <dbReference type="NCBI Taxonomy" id="230148"/>
    <lineage>
        <taxon>Eukaryota</taxon>
        <taxon>Metazoa</taxon>
        <taxon>Chordata</taxon>
        <taxon>Craniata</taxon>
        <taxon>Vertebrata</taxon>
        <taxon>Euteleostomi</taxon>
        <taxon>Actinopterygii</taxon>
        <taxon>Neopterygii</taxon>
        <taxon>Teleostei</taxon>
        <taxon>Neoteleostei</taxon>
        <taxon>Acanthomorphata</taxon>
        <taxon>Eupercaria</taxon>
        <taxon>Perciformes</taxon>
        <taxon>Cottioidei</taxon>
        <taxon>Cottales</taxon>
        <taxon>Liparidae</taxon>
        <taxon>Liparis</taxon>
    </lineage>
</organism>
<feature type="region of interest" description="Disordered" evidence="1">
    <location>
        <begin position="109"/>
        <end position="170"/>
    </location>
</feature>
<accession>A0A4Z2GMI1</accession>
<keyword evidence="3" id="KW-1185">Reference proteome</keyword>